<protein>
    <submittedName>
        <fullName evidence="1">Aldose epimerase</fullName>
    </submittedName>
</protein>
<dbReference type="InterPro" id="IPR014718">
    <property type="entry name" value="GH-type_carb-bd"/>
</dbReference>
<sequence>MIQSLRAIAKLSFSEDDQANRHGSGPDDSRRMYAKDNFPMTTSATGTGIASLTVSGTGFIAEIAYQGATLLSWRPVSADGSGGENLVDGYSTPAEMQSQNGVRNGILAPFSNRIPDGRFSFAGQTHRIEPVLAHEALVFHGFARALPFVLAQSSEENGAHTLLFRAEISPADFSGYPYRLAIEVEYRFVGHDVTIDIRGINRDDRPLPFAAGWHPYFHLPGTTSIDDLLLTLPSRTAIETNEYLIPLRNPQGGLVKRNDTLFLHTPLAGHVVDACFTDLIASANGLYETRLENPHDGSSLTVWQERGHMHVFTGDTLARDRRRSIALEPVETPTNAFNQAELADAITLQPGETRSFRFGVRFKTAR</sequence>
<comment type="caution">
    <text evidence="1">The sequence shown here is derived from an EMBL/GenBank/DDBJ whole genome shotgun (WGS) entry which is preliminary data.</text>
</comment>
<evidence type="ECO:0000313" key="1">
    <source>
        <dbReference type="EMBL" id="EKJ96324.1"/>
    </source>
</evidence>
<proteinExistence type="predicted"/>
<dbReference type="Proteomes" id="UP000017668">
    <property type="component" value="Unassembled WGS sequence"/>
</dbReference>
<gene>
    <name evidence="1" type="ORF">C241_07633</name>
</gene>
<accession>A0ABN0HNS6</accession>
<name>A0ABN0HNS6_RHILU</name>
<dbReference type="CDD" id="cd01081">
    <property type="entry name" value="Aldose_epim"/>
    <property type="match status" value="1"/>
</dbReference>
<keyword evidence="2" id="KW-1185">Reference proteome</keyword>
<evidence type="ECO:0000313" key="2">
    <source>
        <dbReference type="Proteomes" id="UP000017668"/>
    </source>
</evidence>
<organism evidence="1 2">
    <name type="scientific">Bradyrhizobium lupini HPC(L)</name>
    <dbReference type="NCBI Taxonomy" id="1229491"/>
    <lineage>
        <taxon>Bacteria</taxon>
        <taxon>Pseudomonadati</taxon>
        <taxon>Pseudomonadota</taxon>
        <taxon>Alphaproteobacteria</taxon>
        <taxon>Hyphomicrobiales</taxon>
        <taxon>Nitrobacteraceae</taxon>
        <taxon>Bradyrhizobium</taxon>
    </lineage>
</organism>
<dbReference type="InterPro" id="IPR011013">
    <property type="entry name" value="Gal_mutarotase_sf_dom"/>
</dbReference>
<reference evidence="1 2" key="1">
    <citation type="journal article" date="2013" name="Genome Announc.">
        <title>Genome Sequence of Rhizobium lupini HPC(L) Isolated from Saline Desert Soil, Kutch (Gujarat).</title>
        <authorList>
            <person name="Agarwal L."/>
            <person name="Purohit H.J."/>
        </authorList>
    </citation>
    <scope>NUCLEOTIDE SEQUENCE [LARGE SCALE GENOMIC DNA]</scope>
    <source>
        <strain evidence="2">HPC(L)</strain>
    </source>
</reference>
<dbReference type="Gene3D" id="2.70.98.10">
    <property type="match status" value="1"/>
</dbReference>
<dbReference type="EMBL" id="AMQQ01000012">
    <property type="protein sequence ID" value="EKJ96324.1"/>
    <property type="molecule type" value="Genomic_DNA"/>
</dbReference>
<dbReference type="Pfam" id="PF01263">
    <property type="entry name" value="Aldose_epim"/>
    <property type="match status" value="1"/>
</dbReference>
<dbReference type="InterPro" id="IPR008183">
    <property type="entry name" value="Aldose_1/G6P_1-epimerase"/>
</dbReference>
<dbReference type="SUPFAM" id="SSF74650">
    <property type="entry name" value="Galactose mutarotase-like"/>
    <property type="match status" value="1"/>
</dbReference>